<name>A0AAV2M027_KNICA</name>
<dbReference type="PROSITE" id="PS00984">
    <property type="entry name" value="UROTENSIN_II"/>
    <property type="match status" value="1"/>
</dbReference>
<keyword evidence="5" id="KW-1015">Disulfide bond</keyword>
<evidence type="ECO:0000256" key="5">
    <source>
        <dbReference type="ARBA" id="ARBA00023157"/>
    </source>
</evidence>
<organism evidence="7 8">
    <name type="scientific">Knipowitschia caucasica</name>
    <name type="common">Caucasian dwarf goby</name>
    <name type="synonym">Pomatoschistus caucasicus</name>
    <dbReference type="NCBI Taxonomy" id="637954"/>
    <lineage>
        <taxon>Eukaryota</taxon>
        <taxon>Metazoa</taxon>
        <taxon>Chordata</taxon>
        <taxon>Craniata</taxon>
        <taxon>Vertebrata</taxon>
        <taxon>Euteleostomi</taxon>
        <taxon>Actinopterygii</taxon>
        <taxon>Neopterygii</taxon>
        <taxon>Teleostei</taxon>
        <taxon>Neoteleostei</taxon>
        <taxon>Acanthomorphata</taxon>
        <taxon>Gobiaria</taxon>
        <taxon>Gobiiformes</taxon>
        <taxon>Gobioidei</taxon>
        <taxon>Gobiidae</taxon>
        <taxon>Gobiinae</taxon>
        <taxon>Knipowitschia</taxon>
    </lineage>
</organism>
<evidence type="ECO:0000256" key="3">
    <source>
        <dbReference type="ARBA" id="ARBA00022525"/>
    </source>
</evidence>
<sequence length="91" mass="10107">MVDVSSASVEEHQLGPLEDLSLSEAQDAAVVLRLATLLPVDINRDDLRTTGLLPRALTREAAVFSPLSRVLGLRKHFRKRAGTDCFWKYCV</sequence>
<evidence type="ECO:0000256" key="6">
    <source>
        <dbReference type="RuleBase" id="RU000636"/>
    </source>
</evidence>
<keyword evidence="8" id="KW-1185">Reference proteome</keyword>
<proteinExistence type="inferred from homology"/>
<dbReference type="Proteomes" id="UP001497482">
    <property type="component" value="Chromosome 5"/>
</dbReference>
<accession>A0AAV2M027</accession>
<evidence type="ECO:0000256" key="1">
    <source>
        <dbReference type="ARBA" id="ARBA00004613"/>
    </source>
</evidence>
<keyword evidence="3" id="KW-0964">Secreted</keyword>
<dbReference type="GO" id="GO:0005179">
    <property type="term" value="F:hormone activity"/>
    <property type="evidence" value="ECO:0007669"/>
    <property type="project" value="UniProtKB-KW"/>
</dbReference>
<dbReference type="AlphaFoldDB" id="A0AAV2M027"/>
<dbReference type="Pfam" id="PF02083">
    <property type="entry name" value="Urotensin_II"/>
    <property type="match status" value="1"/>
</dbReference>
<keyword evidence="4 6" id="KW-0372">Hormone</keyword>
<dbReference type="GO" id="GO:0008217">
    <property type="term" value="P:regulation of blood pressure"/>
    <property type="evidence" value="ECO:0007669"/>
    <property type="project" value="InterPro"/>
</dbReference>
<protein>
    <submittedName>
        <fullName evidence="7">Uncharacterized protein</fullName>
    </submittedName>
</protein>
<dbReference type="InterPro" id="IPR001483">
    <property type="entry name" value="Urotensin_II"/>
</dbReference>
<evidence type="ECO:0000313" key="8">
    <source>
        <dbReference type="Proteomes" id="UP001497482"/>
    </source>
</evidence>
<comment type="subcellular location">
    <subcellularLocation>
        <location evidence="1 6">Secreted</location>
    </subcellularLocation>
</comment>
<gene>
    <name evidence="7" type="ORF">KC01_LOCUS33781</name>
</gene>
<dbReference type="GO" id="GO:0097746">
    <property type="term" value="P:blood vessel diameter maintenance"/>
    <property type="evidence" value="ECO:0007669"/>
    <property type="project" value="InterPro"/>
</dbReference>
<comment type="similarity">
    <text evidence="2 6">Belongs to the urotensin-2 family.</text>
</comment>
<evidence type="ECO:0000256" key="4">
    <source>
        <dbReference type="ARBA" id="ARBA00022702"/>
    </source>
</evidence>
<reference evidence="7 8" key="1">
    <citation type="submission" date="2024-04" db="EMBL/GenBank/DDBJ databases">
        <authorList>
            <person name="Waldvogel A.-M."/>
            <person name="Schoenle A."/>
        </authorList>
    </citation>
    <scope>NUCLEOTIDE SEQUENCE [LARGE SCALE GENOMIC DNA]</scope>
</reference>
<evidence type="ECO:0000256" key="2">
    <source>
        <dbReference type="ARBA" id="ARBA00006719"/>
    </source>
</evidence>
<dbReference type="GO" id="GO:0005576">
    <property type="term" value="C:extracellular region"/>
    <property type="evidence" value="ECO:0007669"/>
    <property type="project" value="UniProtKB-SubCell"/>
</dbReference>
<dbReference type="EMBL" id="OZ035827">
    <property type="protein sequence ID" value="CAL1606643.1"/>
    <property type="molecule type" value="Genomic_DNA"/>
</dbReference>
<evidence type="ECO:0000313" key="7">
    <source>
        <dbReference type="EMBL" id="CAL1606643.1"/>
    </source>
</evidence>